<organism evidence="2 3">
    <name type="scientific">Mikania micrantha</name>
    <name type="common">bitter vine</name>
    <dbReference type="NCBI Taxonomy" id="192012"/>
    <lineage>
        <taxon>Eukaryota</taxon>
        <taxon>Viridiplantae</taxon>
        <taxon>Streptophyta</taxon>
        <taxon>Embryophyta</taxon>
        <taxon>Tracheophyta</taxon>
        <taxon>Spermatophyta</taxon>
        <taxon>Magnoliopsida</taxon>
        <taxon>eudicotyledons</taxon>
        <taxon>Gunneridae</taxon>
        <taxon>Pentapetalae</taxon>
        <taxon>asterids</taxon>
        <taxon>campanulids</taxon>
        <taxon>Asterales</taxon>
        <taxon>Asteraceae</taxon>
        <taxon>Asteroideae</taxon>
        <taxon>Heliantheae alliance</taxon>
        <taxon>Eupatorieae</taxon>
        <taxon>Mikania</taxon>
    </lineage>
</organism>
<protein>
    <recommendedName>
        <fullName evidence="4">F-box domain-containing protein</fullName>
    </recommendedName>
</protein>
<evidence type="ECO:0000313" key="2">
    <source>
        <dbReference type="EMBL" id="KAD7477452.1"/>
    </source>
</evidence>
<gene>
    <name evidence="2" type="ORF">E3N88_00588</name>
</gene>
<feature type="chain" id="PRO_5024293549" description="F-box domain-containing protein" evidence="1">
    <location>
        <begin position="27"/>
        <end position="153"/>
    </location>
</feature>
<keyword evidence="3" id="KW-1185">Reference proteome</keyword>
<dbReference type="OrthoDB" id="1918565at2759"/>
<accession>A0A5N6PYV3</accession>
<sequence>MWFSICFHLELITRLIYVVCWLEVHGRIDTSLLSTNTRYAAYLVYKSTPHTYGFEYQPAEVSVGLCGVENQTDGRRRMGMFGHLRRLGSRFSTTAPQDGPKRRQDGWLEIELGEFYNEKGQEGELDMSMMEVKGGNWKAGLIIQGIEIRPKAS</sequence>
<dbReference type="InterPro" id="IPR025886">
    <property type="entry name" value="PP2-like"/>
</dbReference>
<reference evidence="2 3" key="1">
    <citation type="submission" date="2019-05" db="EMBL/GenBank/DDBJ databases">
        <title>Mikania micrantha, genome provides insights into the molecular mechanism of rapid growth.</title>
        <authorList>
            <person name="Liu B."/>
        </authorList>
    </citation>
    <scope>NUCLEOTIDE SEQUENCE [LARGE SCALE GENOMIC DNA]</scope>
    <source>
        <strain evidence="2">NLD-2019</strain>
        <tissue evidence="2">Leaf</tissue>
    </source>
</reference>
<evidence type="ECO:0000313" key="3">
    <source>
        <dbReference type="Proteomes" id="UP000326396"/>
    </source>
</evidence>
<dbReference type="EMBL" id="SZYD01000001">
    <property type="protein sequence ID" value="KAD7477452.1"/>
    <property type="molecule type" value="Genomic_DNA"/>
</dbReference>
<comment type="caution">
    <text evidence="2">The sequence shown here is derived from an EMBL/GenBank/DDBJ whole genome shotgun (WGS) entry which is preliminary data.</text>
</comment>
<keyword evidence="1" id="KW-0732">Signal</keyword>
<dbReference type="AlphaFoldDB" id="A0A5N6PYV3"/>
<evidence type="ECO:0008006" key="4">
    <source>
        <dbReference type="Google" id="ProtNLM"/>
    </source>
</evidence>
<evidence type="ECO:0000256" key="1">
    <source>
        <dbReference type="SAM" id="SignalP"/>
    </source>
</evidence>
<dbReference type="Proteomes" id="UP000326396">
    <property type="component" value="Linkage Group LG1"/>
</dbReference>
<name>A0A5N6PYV3_9ASTR</name>
<dbReference type="PANTHER" id="PTHR32278">
    <property type="entry name" value="F-BOX DOMAIN-CONTAINING PROTEIN"/>
    <property type="match status" value="1"/>
</dbReference>
<proteinExistence type="predicted"/>
<dbReference type="Pfam" id="PF14299">
    <property type="entry name" value="PP2"/>
    <property type="match status" value="1"/>
</dbReference>
<feature type="signal peptide" evidence="1">
    <location>
        <begin position="1"/>
        <end position="26"/>
    </location>
</feature>
<dbReference type="PANTHER" id="PTHR32278:SF111">
    <property type="entry name" value="F-BOX PROTEIN PP2-B12-RELATED"/>
    <property type="match status" value="1"/>
</dbReference>